<reference evidence="9 10" key="2">
    <citation type="submission" date="2018-06" db="EMBL/GenBank/DDBJ databases">
        <title>Metagenomic assembly of (sub)arctic Cyanobacteria and their associated microbiome from non-axenic cultures.</title>
        <authorList>
            <person name="Baurain D."/>
        </authorList>
    </citation>
    <scope>NUCLEOTIDE SEQUENCE [LARGE SCALE GENOMIC DNA]</scope>
    <source>
        <strain evidence="9">ULC041bin1</strain>
    </source>
</reference>
<comment type="caution">
    <text evidence="9">The sequence shown here is derived from an EMBL/GenBank/DDBJ whole genome shotgun (WGS) entry which is preliminary data.</text>
</comment>
<dbReference type="GO" id="GO:0008381">
    <property type="term" value="F:mechanosensitive monoatomic ion channel activity"/>
    <property type="evidence" value="ECO:0007669"/>
    <property type="project" value="InterPro"/>
</dbReference>
<keyword evidence="4 6" id="KW-1133">Transmembrane helix</keyword>
<evidence type="ECO:0000256" key="5">
    <source>
        <dbReference type="ARBA" id="ARBA00023136"/>
    </source>
</evidence>
<keyword evidence="5 6" id="KW-0472">Membrane</keyword>
<proteinExistence type="inferred from homology"/>
<evidence type="ECO:0000256" key="4">
    <source>
        <dbReference type="ARBA" id="ARBA00022989"/>
    </source>
</evidence>
<evidence type="ECO:0000313" key="10">
    <source>
        <dbReference type="Proteomes" id="UP000249081"/>
    </source>
</evidence>
<dbReference type="AlphaFoldDB" id="A0A2W4VZM9"/>
<feature type="domain" description="Mechanosensitive ion channel MscS C-terminal" evidence="8">
    <location>
        <begin position="191"/>
        <end position="269"/>
    </location>
</feature>
<keyword evidence="3 6" id="KW-0812">Transmembrane</keyword>
<dbReference type="GO" id="GO:0016020">
    <property type="term" value="C:membrane"/>
    <property type="evidence" value="ECO:0007669"/>
    <property type="project" value="InterPro"/>
</dbReference>
<dbReference type="PANTHER" id="PTHR30221">
    <property type="entry name" value="SMALL-CONDUCTANCE MECHANOSENSITIVE CHANNEL"/>
    <property type="match status" value="1"/>
</dbReference>
<name>A0A2W4VZM9_9CYAN</name>
<evidence type="ECO:0000256" key="2">
    <source>
        <dbReference type="ARBA" id="ARBA00008017"/>
    </source>
</evidence>
<dbReference type="Proteomes" id="UP000249081">
    <property type="component" value="Unassembled WGS sequence"/>
</dbReference>
<protein>
    <submittedName>
        <fullName evidence="9">Mechanosensitive ion channel protein MscS</fullName>
    </submittedName>
</protein>
<evidence type="ECO:0000256" key="6">
    <source>
        <dbReference type="SAM" id="Phobius"/>
    </source>
</evidence>
<dbReference type="EMBL" id="QBMN01000105">
    <property type="protein sequence ID" value="PZO38384.1"/>
    <property type="molecule type" value="Genomic_DNA"/>
</dbReference>
<evidence type="ECO:0000256" key="3">
    <source>
        <dbReference type="ARBA" id="ARBA00022692"/>
    </source>
</evidence>
<dbReference type="InterPro" id="IPR010920">
    <property type="entry name" value="LSM_dom_sf"/>
</dbReference>
<feature type="transmembrane region" description="Helical" evidence="6">
    <location>
        <begin position="33"/>
        <end position="54"/>
    </location>
</feature>
<dbReference type="InterPro" id="IPR023408">
    <property type="entry name" value="MscS_beta-dom_sf"/>
</dbReference>
<evidence type="ECO:0000259" key="7">
    <source>
        <dbReference type="Pfam" id="PF00924"/>
    </source>
</evidence>
<comment type="similarity">
    <text evidence="2">Belongs to the MscS (TC 1.A.23) family.</text>
</comment>
<dbReference type="Pfam" id="PF21082">
    <property type="entry name" value="MS_channel_3rd"/>
    <property type="match status" value="1"/>
</dbReference>
<dbReference type="InterPro" id="IPR049278">
    <property type="entry name" value="MS_channel_C"/>
</dbReference>
<evidence type="ECO:0000313" key="9">
    <source>
        <dbReference type="EMBL" id="PZO38384.1"/>
    </source>
</evidence>
<organism evidence="9 10">
    <name type="scientific">Shackletoniella antarctica</name>
    <dbReference type="NCBI Taxonomy" id="268115"/>
    <lineage>
        <taxon>Bacteria</taxon>
        <taxon>Bacillati</taxon>
        <taxon>Cyanobacteriota</taxon>
        <taxon>Cyanophyceae</taxon>
        <taxon>Oculatellales</taxon>
        <taxon>Oculatellaceae</taxon>
        <taxon>Shackletoniella</taxon>
    </lineage>
</organism>
<evidence type="ECO:0000256" key="1">
    <source>
        <dbReference type="ARBA" id="ARBA00004127"/>
    </source>
</evidence>
<evidence type="ECO:0000259" key="8">
    <source>
        <dbReference type="Pfam" id="PF21082"/>
    </source>
</evidence>
<dbReference type="GO" id="GO:0012505">
    <property type="term" value="C:endomembrane system"/>
    <property type="evidence" value="ECO:0007669"/>
    <property type="project" value="UniProtKB-SubCell"/>
</dbReference>
<dbReference type="SUPFAM" id="SSF50182">
    <property type="entry name" value="Sm-like ribonucleoproteins"/>
    <property type="match status" value="1"/>
</dbReference>
<dbReference type="InterPro" id="IPR045275">
    <property type="entry name" value="MscS_archaea/bacteria_type"/>
</dbReference>
<gene>
    <name evidence="9" type="ORF">DCF17_14780</name>
</gene>
<dbReference type="PANTHER" id="PTHR30221:SF1">
    <property type="entry name" value="SMALL-CONDUCTANCE MECHANOSENSITIVE CHANNEL"/>
    <property type="match status" value="1"/>
</dbReference>
<reference evidence="10" key="1">
    <citation type="submission" date="2018-04" db="EMBL/GenBank/DDBJ databases">
        <authorList>
            <person name="Cornet L."/>
        </authorList>
    </citation>
    <scope>NUCLEOTIDE SEQUENCE [LARGE SCALE GENOMIC DNA]</scope>
</reference>
<dbReference type="InterPro" id="IPR006685">
    <property type="entry name" value="MscS_channel_2nd"/>
</dbReference>
<dbReference type="Gene3D" id="2.30.30.60">
    <property type="match status" value="1"/>
</dbReference>
<accession>A0A2W4VZM9</accession>
<sequence length="289" mass="32063">MWNLWCRLAQIDSLRETDDAVDALLREISVNRIVNAVVSLLLAYALLTGVQSLSNWLSEQVPKQFRLGIKQSIPFWKGIILIALMAHILGLFFNLSGQNLVAITGTIAVALGFAFKDYATSVIAGVVALFEAPYRVGDRVTIGDYYGEVVSYGLRGIRLHTFDDDLVTIPHSVTWSDPIANANSGSLEAQVVTDFYVDHEADLQAITDILYQAAYSSRFVQLQLPIVVVLAEMPWGSHLKLRAYPMDIRDEPAFRTDILRRAKVALAEHPVVYPRMNPMMGLEAGRGEG</sequence>
<feature type="domain" description="Mechanosensitive ion channel MscS" evidence="7">
    <location>
        <begin position="118"/>
        <end position="183"/>
    </location>
</feature>
<feature type="transmembrane region" description="Helical" evidence="6">
    <location>
        <begin position="75"/>
        <end position="95"/>
    </location>
</feature>
<dbReference type="Pfam" id="PF00924">
    <property type="entry name" value="MS_channel_2nd"/>
    <property type="match status" value="1"/>
</dbReference>
<comment type="subcellular location">
    <subcellularLocation>
        <location evidence="1">Endomembrane system</location>
        <topology evidence="1">Multi-pass membrane protein</topology>
    </subcellularLocation>
</comment>
<feature type="transmembrane region" description="Helical" evidence="6">
    <location>
        <begin position="101"/>
        <end position="130"/>
    </location>
</feature>